<organism evidence="2 3">
    <name type="scientific">Aromatoleum aromaticum (strain DSM 19018 / LMG 30748 / EbN1)</name>
    <name type="common">Azoarcus sp. (strain EbN1)</name>
    <dbReference type="NCBI Taxonomy" id="76114"/>
    <lineage>
        <taxon>Bacteria</taxon>
        <taxon>Pseudomonadati</taxon>
        <taxon>Pseudomonadota</taxon>
        <taxon>Betaproteobacteria</taxon>
        <taxon>Rhodocyclales</taxon>
        <taxon>Rhodocyclaceae</taxon>
        <taxon>Aromatoleum</taxon>
    </lineage>
</organism>
<dbReference type="HOGENOM" id="CLU_2091722_0_0_4"/>
<dbReference type="Proteomes" id="UP000006552">
    <property type="component" value="Chromosome"/>
</dbReference>
<evidence type="ECO:0000313" key="3">
    <source>
        <dbReference type="Proteomes" id="UP000006552"/>
    </source>
</evidence>
<name>Q5NY17_AROAE</name>
<evidence type="ECO:0000313" key="2">
    <source>
        <dbReference type="EMBL" id="CAI10047.1"/>
    </source>
</evidence>
<keyword evidence="3" id="KW-1185">Reference proteome</keyword>
<accession>Q5NY17</accession>
<sequence>MKADCTLRPGPGFGKGRSVDPPGPFSGSMEDAQNFHGTASHAIRKDVRETGHDKFPRSGNAARAPPIGVIREHCGTVSHVPNELRRHARVVFRDVGRFVVEVLQSTAQPLNRHTSS</sequence>
<dbReference type="KEGG" id="eba:ebA6874"/>
<feature type="region of interest" description="Disordered" evidence="1">
    <location>
        <begin position="1"/>
        <end position="32"/>
    </location>
</feature>
<gene>
    <name evidence="2" type="ORF">ebA6874</name>
</gene>
<evidence type="ECO:0000256" key="1">
    <source>
        <dbReference type="SAM" id="MobiDB-lite"/>
    </source>
</evidence>
<protein>
    <submittedName>
        <fullName evidence="2">Uncharacterized protein</fullName>
    </submittedName>
</protein>
<dbReference type="AlphaFoldDB" id="Q5NY17"/>
<reference evidence="2 3" key="1">
    <citation type="journal article" date="2005" name="Arch. Microbiol.">
        <title>The genome sequence of an anaerobic aromatic-degrading denitrifying bacterium, strain EbN1.</title>
        <authorList>
            <person name="Rabus R."/>
            <person name="Kube M."/>
            <person name="Heider J."/>
            <person name="Beck A."/>
            <person name="Heitmann K."/>
            <person name="Widdel F."/>
            <person name="Reinhardt R."/>
        </authorList>
    </citation>
    <scope>NUCLEOTIDE SEQUENCE [LARGE SCALE GENOMIC DNA]</scope>
    <source>
        <strain evidence="2 3">EbN1</strain>
    </source>
</reference>
<proteinExistence type="predicted"/>
<dbReference type="EMBL" id="CR555306">
    <property type="protein sequence ID" value="CAI10047.1"/>
    <property type="molecule type" value="Genomic_DNA"/>
</dbReference>